<gene>
    <name evidence="2" type="ORF">SAMN04489732_105130</name>
</gene>
<evidence type="ECO:0000256" key="1">
    <source>
        <dbReference type="SAM" id="Phobius"/>
    </source>
</evidence>
<feature type="transmembrane region" description="Helical" evidence="1">
    <location>
        <begin position="79"/>
        <end position="99"/>
    </location>
</feature>
<proteinExistence type="predicted"/>
<keyword evidence="3" id="KW-1185">Reference proteome</keyword>
<name>A0A1H8WES6_9PSEU</name>
<dbReference type="RefSeq" id="WP_091617231.1">
    <property type="nucleotide sequence ID" value="NZ_FOEF01000005.1"/>
</dbReference>
<feature type="transmembrane region" description="Helical" evidence="1">
    <location>
        <begin position="44"/>
        <end position="67"/>
    </location>
</feature>
<accession>A0A1H8WES6</accession>
<dbReference type="AlphaFoldDB" id="A0A1H8WES6"/>
<evidence type="ECO:0000313" key="2">
    <source>
        <dbReference type="EMBL" id="SEP26172.1"/>
    </source>
</evidence>
<evidence type="ECO:0000313" key="3">
    <source>
        <dbReference type="Proteomes" id="UP000198582"/>
    </source>
</evidence>
<keyword evidence="1" id="KW-0812">Transmembrane</keyword>
<reference evidence="2 3" key="1">
    <citation type="submission" date="2016-10" db="EMBL/GenBank/DDBJ databases">
        <authorList>
            <person name="de Groot N.N."/>
        </authorList>
    </citation>
    <scope>NUCLEOTIDE SEQUENCE [LARGE SCALE GENOMIC DNA]</scope>
    <source>
        <strain evidence="2 3">DSM 44993</strain>
    </source>
</reference>
<dbReference type="EMBL" id="FOEF01000005">
    <property type="protein sequence ID" value="SEP26172.1"/>
    <property type="molecule type" value="Genomic_DNA"/>
</dbReference>
<protein>
    <submittedName>
        <fullName evidence="2">Uncharacterized protein</fullName>
    </submittedName>
</protein>
<feature type="transmembrane region" description="Helical" evidence="1">
    <location>
        <begin position="105"/>
        <end position="130"/>
    </location>
</feature>
<organism evidence="2 3">
    <name type="scientific">Amycolatopsis saalfeldensis</name>
    <dbReference type="NCBI Taxonomy" id="394193"/>
    <lineage>
        <taxon>Bacteria</taxon>
        <taxon>Bacillati</taxon>
        <taxon>Actinomycetota</taxon>
        <taxon>Actinomycetes</taxon>
        <taxon>Pseudonocardiales</taxon>
        <taxon>Pseudonocardiaceae</taxon>
        <taxon>Amycolatopsis</taxon>
    </lineage>
</organism>
<keyword evidence="1" id="KW-0472">Membrane</keyword>
<dbReference type="OrthoDB" id="3623011at2"/>
<dbReference type="STRING" id="394193.SAMN04489732_105130"/>
<dbReference type="Proteomes" id="UP000198582">
    <property type="component" value="Unassembled WGS sequence"/>
</dbReference>
<sequence>MDVLKEKGLTPLRVILGFTLLSTVLHYSHNVVRAQDYPQIQGISVLATQIVVAFGWVLFTTFGVLGYRDYRHGRYWRALAFLLVYSLSGLASAGHFLVGTLHIPAFWYATVFTDAASALALWIFVCWAAVRLNRVSAVDQVLQNIDVGH</sequence>
<keyword evidence="1" id="KW-1133">Transmembrane helix</keyword>